<name>A0AAE1B9I2_9GAST</name>
<organism evidence="1 2">
    <name type="scientific">Elysia crispata</name>
    <name type="common">lettuce slug</name>
    <dbReference type="NCBI Taxonomy" id="231223"/>
    <lineage>
        <taxon>Eukaryota</taxon>
        <taxon>Metazoa</taxon>
        <taxon>Spiralia</taxon>
        <taxon>Lophotrochozoa</taxon>
        <taxon>Mollusca</taxon>
        <taxon>Gastropoda</taxon>
        <taxon>Heterobranchia</taxon>
        <taxon>Euthyneura</taxon>
        <taxon>Panpulmonata</taxon>
        <taxon>Sacoglossa</taxon>
        <taxon>Placobranchoidea</taxon>
        <taxon>Plakobranchidae</taxon>
        <taxon>Elysia</taxon>
    </lineage>
</organism>
<dbReference type="AlphaFoldDB" id="A0AAE1B9I2"/>
<protein>
    <submittedName>
        <fullName evidence="1">Uncharacterized protein</fullName>
    </submittedName>
</protein>
<reference evidence="1" key="1">
    <citation type="journal article" date="2023" name="G3 (Bethesda)">
        <title>A reference genome for the long-term kleptoplast-retaining sea slug Elysia crispata morphotype clarki.</title>
        <authorList>
            <person name="Eastman K.E."/>
            <person name="Pendleton A.L."/>
            <person name="Shaikh M.A."/>
            <person name="Suttiyut T."/>
            <person name="Ogas R."/>
            <person name="Tomko P."/>
            <person name="Gavelis G."/>
            <person name="Widhalm J.R."/>
            <person name="Wisecaver J.H."/>
        </authorList>
    </citation>
    <scope>NUCLEOTIDE SEQUENCE</scope>
    <source>
        <strain evidence="1">ECLA1</strain>
    </source>
</reference>
<sequence length="203" mass="21944">MTTLRYSALLLWPEKLDTKLNPIPGSWANNVRTDVGINLACSCSNSVETYSSSNHSKPAMRGERGTGYFTARKGNRDIIKLADNLNGCLIRRPVVFLVPVELTGGSHIVWSGAAWVGTEQWPDRGTTSPHGASRLVELSRPLSLVMLVAVVHEVLGNVSESAMNVEVLSCFSTDLFLGHEDPVPSCHLSPARLVAINAIHGSN</sequence>
<evidence type="ECO:0000313" key="1">
    <source>
        <dbReference type="EMBL" id="KAK3801790.1"/>
    </source>
</evidence>
<comment type="caution">
    <text evidence="1">The sequence shown here is derived from an EMBL/GenBank/DDBJ whole genome shotgun (WGS) entry which is preliminary data.</text>
</comment>
<dbReference type="Proteomes" id="UP001283361">
    <property type="component" value="Unassembled WGS sequence"/>
</dbReference>
<proteinExistence type="predicted"/>
<dbReference type="EMBL" id="JAWDGP010000283">
    <property type="protein sequence ID" value="KAK3801790.1"/>
    <property type="molecule type" value="Genomic_DNA"/>
</dbReference>
<keyword evidence="2" id="KW-1185">Reference proteome</keyword>
<accession>A0AAE1B9I2</accession>
<gene>
    <name evidence="1" type="ORF">RRG08_048377</name>
</gene>
<evidence type="ECO:0000313" key="2">
    <source>
        <dbReference type="Proteomes" id="UP001283361"/>
    </source>
</evidence>